<protein>
    <submittedName>
        <fullName evidence="3">Fatty-acid--CoA ligase</fullName>
    </submittedName>
</protein>
<proteinExistence type="predicted"/>
<feature type="domain" description="AMP-binding enzyme C-terminal" evidence="2">
    <location>
        <begin position="416"/>
        <end position="494"/>
    </location>
</feature>
<evidence type="ECO:0000259" key="1">
    <source>
        <dbReference type="Pfam" id="PF00501"/>
    </source>
</evidence>
<dbReference type="InterPro" id="IPR050237">
    <property type="entry name" value="ATP-dep_AMP-bd_enzyme"/>
</dbReference>
<dbReference type="InterPro" id="IPR025110">
    <property type="entry name" value="AMP-bd_C"/>
</dbReference>
<dbReference type="RefSeq" id="WP_071071924.1">
    <property type="nucleotide sequence ID" value="NZ_CP017755.1"/>
</dbReference>
<keyword evidence="3" id="KW-0436">Ligase</keyword>
<organism evidence="3 4">
    <name type="scientific">Cupriavidus malaysiensis</name>
    <dbReference type="NCBI Taxonomy" id="367825"/>
    <lineage>
        <taxon>Bacteria</taxon>
        <taxon>Pseudomonadati</taxon>
        <taxon>Pseudomonadota</taxon>
        <taxon>Betaproteobacteria</taxon>
        <taxon>Burkholderiales</taxon>
        <taxon>Burkholderiaceae</taxon>
        <taxon>Cupriavidus</taxon>
    </lineage>
</organism>
<name>A0A1D9IB19_9BURK</name>
<reference evidence="3 4" key="1">
    <citation type="submission" date="2016-10" db="EMBL/GenBank/DDBJ databases">
        <title>Complete genome sequences of three Cupriavidus strains isolated from various Malaysian environments.</title>
        <authorList>
            <person name="Abdullah A.A.-A."/>
            <person name="Shafie N.A.H."/>
            <person name="Lau N.S."/>
        </authorList>
    </citation>
    <scope>NUCLEOTIDE SEQUENCE [LARGE SCALE GENOMIC DNA]</scope>
    <source>
        <strain evidence="3 4">USMAA1020</strain>
    </source>
</reference>
<dbReference type="Pfam" id="PF00501">
    <property type="entry name" value="AMP-binding"/>
    <property type="match status" value="1"/>
</dbReference>
<dbReference type="InterPro" id="IPR020845">
    <property type="entry name" value="AMP-binding_CS"/>
</dbReference>
<dbReference type="Gene3D" id="3.30.300.30">
    <property type="match status" value="1"/>
</dbReference>
<dbReference type="InterPro" id="IPR042099">
    <property type="entry name" value="ANL_N_sf"/>
</dbReference>
<dbReference type="Proteomes" id="UP000177515">
    <property type="component" value="Chromosome 2"/>
</dbReference>
<dbReference type="InterPro" id="IPR045851">
    <property type="entry name" value="AMP-bd_C_sf"/>
</dbReference>
<evidence type="ECO:0000313" key="4">
    <source>
        <dbReference type="Proteomes" id="UP000177515"/>
    </source>
</evidence>
<sequence>MNLVAMLEATVRNQPHRPALRYEGATLSYQDFNAMTRRAATVLQGRGVTRGSRVALMCTNTPGFLVAMFGALRLGAAVVPVNHKLQAAEVDYILAHSGARHCIHDGRFAAVLAGVSAPLQCLTTATAAAGSDDFDALVAAAPEHAGIEPDVGDLAEILYTSGTTGKPKGCLHTHASVFAAALGTAAGMSITREERMLVAMPIWHASPLNNWTLSTLLMGGTVVLLREYEPAAFLRTIQQERTTCTFCAPVALLAPLHAVPDFAAYDLGSMRLWTCGGGPLGAGMARRLADAYRSPHFVQVYGMTETGPLGTALYADEAIARAGSIGRASMPGVQMRVIKDDGSPAGPGEVGEIRLRSDAMMQGYLDDPEASANAFDSDGWYASGDLAQVDEDGYLTIVDRAKDMVITGGENVYSKEVEDVLSTHPLVQDVAVIGRPHPEWGETVTACVVLKPGAAPGAADVEALRTFLAPRLARYKIPRRVELYDTLPRTPTGKLMKHVLRGRAV</sequence>
<dbReference type="PANTHER" id="PTHR43767:SF1">
    <property type="entry name" value="NONRIBOSOMAL PEPTIDE SYNTHASE PES1 (EUROFUNG)-RELATED"/>
    <property type="match status" value="1"/>
</dbReference>
<dbReference type="PANTHER" id="PTHR43767">
    <property type="entry name" value="LONG-CHAIN-FATTY-ACID--COA LIGASE"/>
    <property type="match status" value="1"/>
</dbReference>
<dbReference type="Gene3D" id="3.40.50.12780">
    <property type="entry name" value="N-terminal domain of ligase-like"/>
    <property type="match status" value="1"/>
</dbReference>
<gene>
    <name evidence="3" type="ORF">BKK80_26380</name>
</gene>
<dbReference type="InterPro" id="IPR000873">
    <property type="entry name" value="AMP-dep_synth/lig_dom"/>
</dbReference>
<accession>A0A1D9IB19</accession>
<dbReference type="PROSITE" id="PS00455">
    <property type="entry name" value="AMP_BINDING"/>
    <property type="match status" value="1"/>
</dbReference>
<evidence type="ECO:0000259" key="2">
    <source>
        <dbReference type="Pfam" id="PF13193"/>
    </source>
</evidence>
<keyword evidence="4" id="KW-1185">Reference proteome</keyword>
<dbReference type="EMBL" id="CP017755">
    <property type="protein sequence ID" value="AOZ09319.1"/>
    <property type="molecule type" value="Genomic_DNA"/>
</dbReference>
<dbReference type="GO" id="GO:0016874">
    <property type="term" value="F:ligase activity"/>
    <property type="evidence" value="ECO:0007669"/>
    <property type="project" value="UniProtKB-KW"/>
</dbReference>
<dbReference type="Pfam" id="PF13193">
    <property type="entry name" value="AMP-binding_C"/>
    <property type="match status" value="1"/>
</dbReference>
<dbReference type="SUPFAM" id="SSF56801">
    <property type="entry name" value="Acetyl-CoA synthetase-like"/>
    <property type="match status" value="1"/>
</dbReference>
<evidence type="ECO:0000313" key="3">
    <source>
        <dbReference type="EMBL" id="AOZ09319.1"/>
    </source>
</evidence>
<feature type="domain" description="AMP-dependent synthetase/ligase" evidence="1">
    <location>
        <begin position="7"/>
        <end position="365"/>
    </location>
</feature>